<dbReference type="AlphaFoldDB" id="A0A665UPL4"/>
<keyword evidence="2" id="KW-0732">Signal</keyword>
<dbReference type="CDD" id="cd00037">
    <property type="entry name" value="CLECT"/>
    <property type="match status" value="1"/>
</dbReference>
<reference evidence="4" key="3">
    <citation type="submission" date="2025-09" db="UniProtKB">
        <authorList>
            <consortium name="Ensembl"/>
        </authorList>
    </citation>
    <scope>IDENTIFICATION</scope>
</reference>
<feature type="domain" description="C-type lectin" evidence="3">
    <location>
        <begin position="68"/>
        <end position="178"/>
    </location>
</feature>
<evidence type="ECO:0000256" key="1">
    <source>
        <dbReference type="ARBA" id="ARBA00023157"/>
    </source>
</evidence>
<dbReference type="OMA" id="DSLIFCP"/>
<dbReference type="PANTHER" id="PTHR22803">
    <property type="entry name" value="MANNOSE, PHOSPHOLIPASE, LECTIN RECEPTOR RELATED"/>
    <property type="match status" value="1"/>
</dbReference>
<protein>
    <recommendedName>
        <fullName evidence="3">C-type lectin domain-containing protein</fullName>
    </recommendedName>
</protein>
<evidence type="ECO:0000259" key="3">
    <source>
        <dbReference type="PROSITE" id="PS50041"/>
    </source>
</evidence>
<dbReference type="InterPro" id="IPR050111">
    <property type="entry name" value="C-type_lectin/snaclec_domain"/>
</dbReference>
<accession>A0A665UPL4</accession>
<dbReference type="Pfam" id="PF00059">
    <property type="entry name" value="Lectin_C"/>
    <property type="match status" value="1"/>
</dbReference>
<dbReference type="PROSITE" id="PS00615">
    <property type="entry name" value="C_TYPE_LECTIN_1"/>
    <property type="match status" value="1"/>
</dbReference>
<reference evidence="4" key="1">
    <citation type="submission" date="2021-04" db="EMBL/GenBank/DDBJ databases">
        <authorList>
            <consortium name="Wellcome Sanger Institute Data Sharing"/>
        </authorList>
    </citation>
    <scope>NUCLEOTIDE SEQUENCE [LARGE SCALE GENOMIC DNA]</scope>
</reference>
<keyword evidence="1" id="KW-1015">Disulfide bond</keyword>
<dbReference type="InterPro" id="IPR016187">
    <property type="entry name" value="CTDL_fold"/>
</dbReference>
<dbReference type="PROSITE" id="PS50041">
    <property type="entry name" value="C_TYPE_LECTIN_2"/>
    <property type="match status" value="1"/>
</dbReference>
<proteinExistence type="predicted"/>
<feature type="chain" id="PRO_5025335253" description="C-type lectin domain-containing protein" evidence="2">
    <location>
        <begin position="37"/>
        <end position="184"/>
    </location>
</feature>
<dbReference type="SMART" id="SM00034">
    <property type="entry name" value="CLECT"/>
    <property type="match status" value="1"/>
</dbReference>
<dbReference type="SUPFAM" id="SSF56436">
    <property type="entry name" value="C-type lectin-like"/>
    <property type="match status" value="1"/>
</dbReference>
<keyword evidence="5" id="KW-1185">Reference proteome</keyword>
<dbReference type="InterPro" id="IPR001304">
    <property type="entry name" value="C-type_lectin-like"/>
</dbReference>
<sequence>MLAHSGNVQRTHIHTHTHTHTCRVFHSLTLLLFCSAAPVEEKLKPTSLHLLCLSAARFNFCPDDWFSHGSRCFLFVNSPKSWYSAEEHCNNLGSNLASVSSPREYIFLQGLAKTASQTIAWLGGFNLQGRWMWIDREGFYYTNWYTQASVTSNPCIYLRSTTGWSNTQCSSSQRFICAKDPFKC</sequence>
<dbReference type="InterPro" id="IPR018378">
    <property type="entry name" value="C-type_lectin_CS"/>
</dbReference>
<dbReference type="Proteomes" id="UP000472264">
    <property type="component" value="Chromosome 1"/>
</dbReference>
<evidence type="ECO:0000313" key="4">
    <source>
        <dbReference type="Ensembl" id="ENSENLP00000021658.1"/>
    </source>
</evidence>
<evidence type="ECO:0000256" key="2">
    <source>
        <dbReference type="SAM" id="SignalP"/>
    </source>
</evidence>
<evidence type="ECO:0000313" key="5">
    <source>
        <dbReference type="Proteomes" id="UP000472264"/>
    </source>
</evidence>
<dbReference type="Ensembl" id="ENSENLT00000022409.1">
    <property type="protein sequence ID" value="ENSENLP00000021658.1"/>
    <property type="gene ID" value="ENSENLG00000009869.1"/>
</dbReference>
<dbReference type="InterPro" id="IPR016186">
    <property type="entry name" value="C-type_lectin-like/link_sf"/>
</dbReference>
<dbReference type="InParanoid" id="A0A665UPL4"/>
<feature type="signal peptide" evidence="2">
    <location>
        <begin position="1"/>
        <end position="36"/>
    </location>
</feature>
<organism evidence="4 5">
    <name type="scientific">Echeneis naucrates</name>
    <name type="common">Live sharksucker</name>
    <dbReference type="NCBI Taxonomy" id="173247"/>
    <lineage>
        <taxon>Eukaryota</taxon>
        <taxon>Metazoa</taxon>
        <taxon>Chordata</taxon>
        <taxon>Craniata</taxon>
        <taxon>Vertebrata</taxon>
        <taxon>Euteleostomi</taxon>
        <taxon>Actinopterygii</taxon>
        <taxon>Neopterygii</taxon>
        <taxon>Teleostei</taxon>
        <taxon>Neoteleostei</taxon>
        <taxon>Acanthomorphata</taxon>
        <taxon>Carangaria</taxon>
        <taxon>Carangiformes</taxon>
        <taxon>Echeneidae</taxon>
        <taxon>Echeneis</taxon>
    </lineage>
</organism>
<reference evidence="4" key="2">
    <citation type="submission" date="2025-08" db="UniProtKB">
        <authorList>
            <consortium name="Ensembl"/>
        </authorList>
    </citation>
    <scope>IDENTIFICATION</scope>
</reference>
<dbReference type="Gene3D" id="3.10.100.10">
    <property type="entry name" value="Mannose-Binding Protein A, subunit A"/>
    <property type="match status" value="1"/>
</dbReference>
<name>A0A665UPL4_ECHNA</name>